<organism evidence="3 4">
    <name type="scientific">Methylobacterium crusticola</name>
    <dbReference type="NCBI Taxonomy" id="1697972"/>
    <lineage>
        <taxon>Bacteria</taxon>
        <taxon>Pseudomonadati</taxon>
        <taxon>Pseudomonadota</taxon>
        <taxon>Alphaproteobacteria</taxon>
        <taxon>Hyphomicrobiales</taxon>
        <taxon>Methylobacteriaceae</taxon>
        <taxon>Methylobacterium</taxon>
    </lineage>
</organism>
<evidence type="ECO:0000256" key="2">
    <source>
        <dbReference type="SAM" id="SignalP"/>
    </source>
</evidence>
<gene>
    <name evidence="3" type="ORF">OPKNFCMD_0041</name>
</gene>
<keyword evidence="2" id="KW-0732">Signal</keyword>
<dbReference type="Proteomes" id="UP001055167">
    <property type="component" value="Unassembled WGS sequence"/>
</dbReference>
<evidence type="ECO:0000313" key="3">
    <source>
        <dbReference type="EMBL" id="GJD47335.1"/>
    </source>
</evidence>
<feature type="compositionally biased region" description="Low complexity" evidence="1">
    <location>
        <begin position="46"/>
        <end position="57"/>
    </location>
</feature>
<dbReference type="RefSeq" id="WP_128561609.1">
    <property type="nucleotide sequence ID" value="NZ_BPQH01000001.1"/>
</dbReference>
<sequence>MKILNPLILAAVLAAASVPAFAQGGSPYNNSGSQAGGPLAGQQREMGAPGAAPAARMAPRKQRSVHHRRARHHRAR</sequence>
<feature type="chain" id="PRO_5047086573" evidence="2">
    <location>
        <begin position="23"/>
        <end position="76"/>
    </location>
</feature>
<protein>
    <submittedName>
        <fullName evidence="3">Uncharacterized protein</fullName>
    </submittedName>
</protein>
<feature type="compositionally biased region" description="Basic residues" evidence="1">
    <location>
        <begin position="58"/>
        <end position="76"/>
    </location>
</feature>
<feature type="signal peptide" evidence="2">
    <location>
        <begin position="1"/>
        <end position="22"/>
    </location>
</feature>
<comment type="caution">
    <text evidence="3">The sequence shown here is derived from an EMBL/GenBank/DDBJ whole genome shotgun (WGS) entry which is preliminary data.</text>
</comment>
<feature type="region of interest" description="Disordered" evidence="1">
    <location>
        <begin position="23"/>
        <end position="76"/>
    </location>
</feature>
<name>A0ABQ4QRA8_9HYPH</name>
<accession>A0ABQ4QRA8</accession>
<proteinExistence type="predicted"/>
<dbReference type="EMBL" id="BPQH01000001">
    <property type="protein sequence ID" value="GJD47335.1"/>
    <property type="molecule type" value="Genomic_DNA"/>
</dbReference>
<evidence type="ECO:0000256" key="1">
    <source>
        <dbReference type="SAM" id="MobiDB-lite"/>
    </source>
</evidence>
<reference evidence="3" key="1">
    <citation type="journal article" date="2021" name="Front. Microbiol.">
        <title>Comprehensive Comparative Genomics and Phenotyping of Methylobacterium Species.</title>
        <authorList>
            <person name="Alessa O."/>
            <person name="Ogura Y."/>
            <person name="Fujitani Y."/>
            <person name="Takami H."/>
            <person name="Hayashi T."/>
            <person name="Sahin N."/>
            <person name="Tani A."/>
        </authorList>
    </citation>
    <scope>NUCLEOTIDE SEQUENCE</scope>
    <source>
        <strain evidence="3">KCTC 52305</strain>
    </source>
</reference>
<reference evidence="3" key="2">
    <citation type="submission" date="2021-08" db="EMBL/GenBank/DDBJ databases">
        <authorList>
            <person name="Tani A."/>
            <person name="Ola A."/>
            <person name="Ogura Y."/>
            <person name="Katsura K."/>
            <person name="Hayashi T."/>
        </authorList>
    </citation>
    <scope>NUCLEOTIDE SEQUENCE</scope>
    <source>
        <strain evidence="3">KCTC 52305</strain>
    </source>
</reference>
<evidence type="ECO:0000313" key="4">
    <source>
        <dbReference type="Proteomes" id="UP001055167"/>
    </source>
</evidence>
<keyword evidence="4" id="KW-1185">Reference proteome</keyword>